<dbReference type="EMBL" id="LDRK01000100">
    <property type="protein sequence ID" value="KTR82247.1"/>
    <property type="molecule type" value="Genomic_DNA"/>
</dbReference>
<accession>A0A147ECW8</accession>
<evidence type="ECO:0000256" key="1">
    <source>
        <dbReference type="SAM" id="MobiDB-lite"/>
    </source>
</evidence>
<dbReference type="AlphaFoldDB" id="A0A147ECW8"/>
<feature type="compositionally biased region" description="Low complexity" evidence="1">
    <location>
        <begin position="33"/>
        <end position="48"/>
    </location>
</feature>
<proteinExistence type="predicted"/>
<name>A0A147ECW8_9MICO</name>
<organism evidence="2 3">
    <name type="scientific">Leucobacter chromiiresistens</name>
    <dbReference type="NCBI Taxonomy" id="1079994"/>
    <lineage>
        <taxon>Bacteria</taxon>
        <taxon>Bacillati</taxon>
        <taxon>Actinomycetota</taxon>
        <taxon>Actinomycetes</taxon>
        <taxon>Micrococcales</taxon>
        <taxon>Microbacteriaceae</taxon>
        <taxon>Leucobacter</taxon>
    </lineage>
</organism>
<feature type="compositionally biased region" description="Basic residues" evidence="1">
    <location>
        <begin position="49"/>
        <end position="70"/>
    </location>
</feature>
<dbReference type="Proteomes" id="UP000070810">
    <property type="component" value="Unassembled WGS sequence"/>
</dbReference>
<evidence type="ECO:0000313" key="3">
    <source>
        <dbReference type="Proteomes" id="UP000070810"/>
    </source>
</evidence>
<keyword evidence="3" id="KW-1185">Reference proteome</keyword>
<gene>
    <name evidence="2" type="ORF">NS354_11375</name>
</gene>
<protein>
    <submittedName>
        <fullName evidence="2">Uncharacterized protein</fullName>
    </submittedName>
</protein>
<feature type="region of interest" description="Disordered" evidence="1">
    <location>
        <begin position="24"/>
        <end position="77"/>
    </location>
</feature>
<sequence length="77" mass="8002">MEGGRQPGLAGADHDAVENAGVAHTWCNGGRGSPIPGRSSLDAAAAPRRAVRPARHRARTGPRARRKQVHHAGTAIP</sequence>
<reference evidence="2 3" key="1">
    <citation type="journal article" date="2016" name="Front. Microbiol.">
        <title>Genomic Resource of Rice Seed Associated Bacteria.</title>
        <authorList>
            <person name="Midha S."/>
            <person name="Bansal K."/>
            <person name="Sharma S."/>
            <person name="Kumar N."/>
            <person name="Patil P.P."/>
            <person name="Chaudhry V."/>
            <person name="Patil P.B."/>
        </authorList>
    </citation>
    <scope>NUCLEOTIDE SEQUENCE [LARGE SCALE GENOMIC DNA]</scope>
    <source>
        <strain evidence="2 3">NS354</strain>
    </source>
</reference>
<evidence type="ECO:0000313" key="2">
    <source>
        <dbReference type="EMBL" id="KTR82247.1"/>
    </source>
</evidence>
<comment type="caution">
    <text evidence="2">The sequence shown here is derived from an EMBL/GenBank/DDBJ whole genome shotgun (WGS) entry which is preliminary data.</text>
</comment>